<dbReference type="RefSeq" id="WP_081149258.1">
    <property type="nucleotide sequence ID" value="NZ_LVYD01000051.1"/>
</dbReference>
<reference evidence="1 2" key="1">
    <citation type="submission" date="2016-03" db="EMBL/GenBank/DDBJ databases">
        <title>Niastella vici sp. nov., isolated from farmland soil.</title>
        <authorList>
            <person name="Chen L."/>
            <person name="Wang D."/>
            <person name="Yang S."/>
            <person name="Wang G."/>
        </authorList>
    </citation>
    <scope>NUCLEOTIDE SEQUENCE [LARGE SCALE GENOMIC DNA]</scope>
    <source>
        <strain evidence="1 2">DJ57</strain>
    </source>
</reference>
<proteinExistence type="predicted"/>
<sequence length="168" mass="19238">MRPVLIIWLSIASITDVAVGQIPRTTSGQFQYYGEVVSENSAHSMERAKSFFNQPFLVHWDTVAHVEQPANLLLTGKGYINVRAKLHGVSVPSIIPVALHMSIEIMDGHYRYMINHFEVIDKEGKLQYHLEDKPETIKSIAYDQLLQNTHKRVSFVIGWLKKYMKGDE</sequence>
<evidence type="ECO:0000313" key="1">
    <source>
        <dbReference type="EMBL" id="OQP62336.1"/>
    </source>
</evidence>
<dbReference type="AlphaFoldDB" id="A0A1V9FVR3"/>
<dbReference type="EMBL" id="LVYD01000051">
    <property type="protein sequence ID" value="OQP62336.1"/>
    <property type="molecule type" value="Genomic_DNA"/>
</dbReference>
<evidence type="ECO:0000313" key="2">
    <source>
        <dbReference type="Proteomes" id="UP000192796"/>
    </source>
</evidence>
<protein>
    <recommendedName>
        <fullName evidence="3">DUF4468 domain-containing protein</fullName>
    </recommendedName>
</protein>
<dbReference type="Proteomes" id="UP000192796">
    <property type="component" value="Unassembled WGS sequence"/>
</dbReference>
<comment type="caution">
    <text evidence="1">The sequence shown here is derived from an EMBL/GenBank/DDBJ whole genome shotgun (WGS) entry which is preliminary data.</text>
</comment>
<gene>
    <name evidence="1" type="ORF">A3860_28650</name>
</gene>
<accession>A0A1V9FVR3</accession>
<dbReference type="OrthoDB" id="663105at2"/>
<evidence type="ECO:0008006" key="3">
    <source>
        <dbReference type="Google" id="ProtNLM"/>
    </source>
</evidence>
<organism evidence="1 2">
    <name type="scientific">Niastella vici</name>
    <dbReference type="NCBI Taxonomy" id="1703345"/>
    <lineage>
        <taxon>Bacteria</taxon>
        <taxon>Pseudomonadati</taxon>
        <taxon>Bacteroidota</taxon>
        <taxon>Chitinophagia</taxon>
        <taxon>Chitinophagales</taxon>
        <taxon>Chitinophagaceae</taxon>
        <taxon>Niastella</taxon>
    </lineage>
</organism>
<keyword evidence="2" id="KW-1185">Reference proteome</keyword>
<name>A0A1V9FVR3_9BACT</name>